<evidence type="ECO:0000313" key="2">
    <source>
        <dbReference type="EMBL" id="GAA2007831.1"/>
    </source>
</evidence>
<reference evidence="3" key="1">
    <citation type="journal article" date="2019" name="Int. J. Syst. Evol. Microbiol.">
        <title>The Global Catalogue of Microorganisms (GCM) 10K type strain sequencing project: providing services to taxonomists for standard genome sequencing and annotation.</title>
        <authorList>
            <consortium name="The Broad Institute Genomics Platform"/>
            <consortium name="The Broad Institute Genome Sequencing Center for Infectious Disease"/>
            <person name="Wu L."/>
            <person name="Ma J."/>
        </authorList>
    </citation>
    <scope>NUCLEOTIDE SEQUENCE [LARGE SCALE GENOMIC DNA]</scope>
    <source>
        <strain evidence="3">JCM 16013</strain>
    </source>
</reference>
<name>A0ABP5EU31_9ACTN</name>
<comment type="caution">
    <text evidence="2">The sequence shown here is derived from an EMBL/GenBank/DDBJ whole genome shotgun (WGS) entry which is preliminary data.</text>
</comment>
<evidence type="ECO:0000259" key="1">
    <source>
        <dbReference type="SMART" id="SM00530"/>
    </source>
</evidence>
<dbReference type="SUPFAM" id="SSF47413">
    <property type="entry name" value="lambda repressor-like DNA-binding domains"/>
    <property type="match status" value="1"/>
</dbReference>
<dbReference type="EMBL" id="BAAAQM010000101">
    <property type="protein sequence ID" value="GAA2007831.1"/>
    <property type="molecule type" value="Genomic_DNA"/>
</dbReference>
<dbReference type="Gene3D" id="1.10.260.40">
    <property type="entry name" value="lambda repressor-like DNA-binding domains"/>
    <property type="match status" value="1"/>
</dbReference>
<gene>
    <name evidence="2" type="ORF">GCM10009838_87760</name>
</gene>
<dbReference type="CDD" id="cd00093">
    <property type="entry name" value="HTH_XRE"/>
    <property type="match status" value="1"/>
</dbReference>
<keyword evidence="3" id="KW-1185">Reference proteome</keyword>
<sequence>MSKLGEFLKSKRAATAPESVGLPSVGNPRRVSGLRREEVAQLAAMSVDHYTRLEQGRVTTASDSVLNGIATALRLTEAERTYLGILAQPPARPRKEADAGRVVGPLVRDLLGAMRDVPVLVIDPRGDIVAWNELAVALYFDFAELPAAERNMIRMLFLEPRVRGMHRNWDEVAEVSVARMRMSVGLIPGDRRMAEVVAELLERDADFRRLWGGHRVLATDTFRKLFDHPVAGPLELDWQALTVAADPDLTMIAFTAPAGSVTADSLRMLGSWSASRTPG</sequence>
<feature type="domain" description="HTH cro/C1-type" evidence="1">
    <location>
        <begin position="7"/>
        <end position="80"/>
    </location>
</feature>
<dbReference type="InterPro" id="IPR001387">
    <property type="entry name" value="Cro/C1-type_HTH"/>
</dbReference>
<evidence type="ECO:0000313" key="3">
    <source>
        <dbReference type="Proteomes" id="UP001499854"/>
    </source>
</evidence>
<dbReference type="RefSeq" id="WP_344663183.1">
    <property type="nucleotide sequence ID" value="NZ_BAAAQM010000101.1"/>
</dbReference>
<dbReference type="InterPro" id="IPR041413">
    <property type="entry name" value="MLTR_LBD"/>
</dbReference>
<dbReference type="SMART" id="SM00530">
    <property type="entry name" value="HTH_XRE"/>
    <property type="match status" value="1"/>
</dbReference>
<protein>
    <submittedName>
        <fullName evidence="2">Helix-turn-helix domain-containing protein</fullName>
    </submittedName>
</protein>
<dbReference type="PANTHER" id="PTHR35010">
    <property type="entry name" value="BLL4672 PROTEIN-RELATED"/>
    <property type="match status" value="1"/>
</dbReference>
<dbReference type="Gene3D" id="3.30.450.180">
    <property type="match status" value="1"/>
</dbReference>
<dbReference type="Pfam" id="PF13560">
    <property type="entry name" value="HTH_31"/>
    <property type="match status" value="1"/>
</dbReference>
<dbReference type="InterPro" id="IPR010982">
    <property type="entry name" value="Lambda_DNA-bd_dom_sf"/>
</dbReference>
<dbReference type="Pfam" id="PF17765">
    <property type="entry name" value="MLTR_LBD"/>
    <property type="match status" value="1"/>
</dbReference>
<proteinExistence type="predicted"/>
<accession>A0ABP5EU31</accession>
<dbReference type="PANTHER" id="PTHR35010:SF2">
    <property type="entry name" value="BLL4672 PROTEIN"/>
    <property type="match status" value="1"/>
</dbReference>
<dbReference type="Proteomes" id="UP001499854">
    <property type="component" value="Unassembled WGS sequence"/>
</dbReference>
<organism evidence="2 3">
    <name type="scientific">Catenulispora subtropica</name>
    <dbReference type="NCBI Taxonomy" id="450798"/>
    <lineage>
        <taxon>Bacteria</taxon>
        <taxon>Bacillati</taxon>
        <taxon>Actinomycetota</taxon>
        <taxon>Actinomycetes</taxon>
        <taxon>Catenulisporales</taxon>
        <taxon>Catenulisporaceae</taxon>
        <taxon>Catenulispora</taxon>
    </lineage>
</organism>